<dbReference type="EMBL" id="LAQL01000004">
    <property type="protein sequence ID" value="KLN61451.1"/>
    <property type="molecule type" value="Genomic_DNA"/>
</dbReference>
<keyword evidence="5" id="KW-1185">Reference proteome</keyword>
<dbReference type="InterPro" id="IPR023772">
    <property type="entry name" value="DNA-bd_HTH_TetR-type_CS"/>
</dbReference>
<dbReference type="PROSITE" id="PS01081">
    <property type="entry name" value="HTH_TETR_1"/>
    <property type="match status" value="1"/>
</dbReference>
<feature type="DNA-binding region" description="H-T-H motif" evidence="2">
    <location>
        <begin position="17"/>
        <end position="36"/>
    </location>
</feature>
<sequence>MLAASTLLTTNSVDKLTTRRISELADVNIATLYQFFPNKEAIIFALYQRWLNEMDDVFDRMEMKQSKQMGWRKLFIKIFDALNQVQTELIVRDRLLKAMGMNEDLRQLDLDHSIVLSKRLAKLMANQESHLSECELQEHGTLIFHFERALVTPLANAKGDDQEVLYKKGRDFLLEMISLAFR</sequence>
<evidence type="ECO:0000256" key="1">
    <source>
        <dbReference type="ARBA" id="ARBA00023125"/>
    </source>
</evidence>
<dbReference type="Gene3D" id="1.10.357.10">
    <property type="entry name" value="Tetracycline Repressor, domain 2"/>
    <property type="match status" value="1"/>
</dbReference>
<gene>
    <name evidence="4" type="ORF">WH96_07460</name>
</gene>
<dbReference type="SUPFAM" id="SSF46689">
    <property type="entry name" value="Homeodomain-like"/>
    <property type="match status" value="1"/>
</dbReference>
<dbReference type="PATRIC" id="fig|1489064.4.peg.2745"/>
<evidence type="ECO:0000259" key="3">
    <source>
        <dbReference type="PROSITE" id="PS50977"/>
    </source>
</evidence>
<evidence type="ECO:0000313" key="4">
    <source>
        <dbReference type="EMBL" id="KLN61451.1"/>
    </source>
</evidence>
<comment type="caution">
    <text evidence="4">The sequence shown here is derived from an EMBL/GenBank/DDBJ whole genome shotgun (WGS) entry which is preliminary data.</text>
</comment>
<dbReference type="InterPro" id="IPR009057">
    <property type="entry name" value="Homeodomain-like_sf"/>
</dbReference>
<protein>
    <recommendedName>
        <fullName evidence="3">HTH tetR-type domain-containing protein</fullName>
    </recommendedName>
</protein>
<evidence type="ECO:0000256" key="2">
    <source>
        <dbReference type="PROSITE-ProRule" id="PRU00335"/>
    </source>
</evidence>
<proteinExistence type="predicted"/>
<keyword evidence="1 2" id="KW-0238">DNA-binding</keyword>
<accession>A0A0H2MH12</accession>
<name>A0A0H2MH12_9PROT</name>
<dbReference type="AlphaFoldDB" id="A0A0H2MH12"/>
<feature type="domain" description="HTH tetR-type" evidence="3">
    <location>
        <begin position="1"/>
        <end position="54"/>
    </location>
</feature>
<reference evidence="4 5" key="1">
    <citation type="submission" date="2015-03" db="EMBL/GenBank/DDBJ databases">
        <title>Genome Sequence of Kiloniella spongiae MEBiC09566, isolated from a marine sponge.</title>
        <authorList>
            <person name="Shao Z."/>
            <person name="Wang L."/>
            <person name="Li X."/>
        </authorList>
    </citation>
    <scope>NUCLEOTIDE SEQUENCE [LARGE SCALE GENOMIC DNA]</scope>
    <source>
        <strain evidence="4 5">MEBiC09566</strain>
    </source>
</reference>
<dbReference type="STRING" id="1489064.WH96_07460"/>
<dbReference type="GO" id="GO:0003677">
    <property type="term" value="F:DNA binding"/>
    <property type="evidence" value="ECO:0007669"/>
    <property type="project" value="UniProtKB-UniRule"/>
</dbReference>
<evidence type="ECO:0000313" key="5">
    <source>
        <dbReference type="Proteomes" id="UP000035444"/>
    </source>
</evidence>
<dbReference type="Pfam" id="PF00440">
    <property type="entry name" value="TetR_N"/>
    <property type="match status" value="1"/>
</dbReference>
<dbReference type="Proteomes" id="UP000035444">
    <property type="component" value="Unassembled WGS sequence"/>
</dbReference>
<dbReference type="InterPro" id="IPR001647">
    <property type="entry name" value="HTH_TetR"/>
</dbReference>
<organism evidence="4 5">
    <name type="scientific">Kiloniella spongiae</name>
    <dbReference type="NCBI Taxonomy" id="1489064"/>
    <lineage>
        <taxon>Bacteria</taxon>
        <taxon>Pseudomonadati</taxon>
        <taxon>Pseudomonadota</taxon>
        <taxon>Alphaproteobacteria</taxon>
        <taxon>Rhodospirillales</taxon>
        <taxon>Kiloniellaceae</taxon>
        <taxon>Kiloniella</taxon>
    </lineage>
</organism>
<dbReference type="PROSITE" id="PS50977">
    <property type="entry name" value="HTH_TETR_2"/>
    <property type="match status" value="1"/>
</dbReference>